<keyword evidence="9" id="KW-0472">Membrane</keyword>
<dbReference type="InterPro" id="IPR006314">
    <property type="entry name" value="Dyp_peroxidase"/>
</dbReference>
<feature type="domain" description="Dyp-type peroxidase N-terminal" evidence="10">
    <location>
        <begin position="65"/>
        <end position="207"/>
    </location>
</feature>
<gene>
    <name evidence="12" type="ORF">ORV05_16475</name>
</gene>
<keyword evidence="2 12" id="KW-0575">Peroxidase</keyword>
<dbReference type="GO" id="GO:0004601">
    <property type="term" value="F:peroxidase activity"/>
    <property type="evidence" value="ECO:0007669"/>
    <property type="project" value="UniProtKB-KW"/>
</dbReference>
<dbReference type="PANTHER" id="PTHR30521:SF4">
    <property type="entry name" value="DEFERROCHELATASE"/>
    <property type="match status" value="1"/>
</dbReference>
<feature type="domain" description="Dyp-type peroxidase C-terminal" evidence="11">
    <location>
        <begin position="218"/>
        <end position="397"/>
    </location>
</feature>
<dbReference type="InterPro" id="IPR048328">
    <property type="entry name" value="Dyp_perox_C"/>
</dbReference>
<organism evidence="12 13">
    <name type="scientific">Amycolatopsis cynarae</name>
    <dbReference type="NCBI Taxonomy" id="2995223"/>
    <lineage>
        <taxon>Bacteria</taxon>
        <taxon>Bacillati</taxon>
        <taxon>Actinomycetota</taxon>
        <taxon>Actinomycetes</taxon>
        <taxon>Pseudonocardiales</taxon>
        <taxon>Pseudonocardiaceae</taxon>
        <taxon>Amycolatopsis</taxon>
    </lineage>
</organism>
<dbReference type="PROSITE" id="PS51404">
    <property type="entry name" value="DYP_PEROXIDASE"/>
    <property type="match status" value="1"/>
</dbReference>
<keyword evidence="13" id="KW-1185">Reference proteome</keyword>
<dbReference type="EMBL" id="CP113836">
    <property type="protein sequence ID" value="WAL69294.1"/>
    <property type="molecule type" value="Genomic_DNA"/>
</dbReference>
<name>A0ABY7BCZ0_9PSEU</name>
<evidence type="ECO:0000256" key="8">
    <source>
        <dbReference type="ARBA" id="ARBA00025737"/>
    </source>
</evidence>
<evidence type="ECO:0000256" key="9">
    <source>
        <dbReference type="SAM" id="Phobius"/>
    </source>
</evidence>
<evidence type="ECO:0000256" key="1">
    <source>
        <dbReference type="ARBA" id="ARBA00001970"/>
    </source>
</evidence>
<keyword evidence="7" id="KW-0408">Iron</keyword>
<keyword evidence="4" id="KW-0479">Metal-binding</keyword>
<comment type="cofactor">
    <cofactor evidence="1">
        <name>heme b</name>
        <dbReference type="ChEBI" id="CHEBI:60344"/>
    </cofactor>
</comment>
<comment type="similarity">
    <text evidence="8">Belongs to the DyP-type peroxidase family.</text>
</comment>
<dbReference type="RefSeq" id="WP_268759381.1">
    <property type="nucleotide sequence ID" value="NZ_CP113836.1"/>
</dbReference>
<evidence type="ECO:0000313" key="12">
    <source>
        <dbReference type="EMBL" id="WAL69294.1"/>
    </source>
</evidence>
<evidence type="ECO:0000256" key="5">
    <source>
        <dbReference type="ARBA" id="ARBA00022729"/>
    </source>
</evidence>
<feature type="transmembrane region" description="Helical" evidence="9">
    <location>
        <begin position="20"/>
        <end position="44"/>
    </location>
</feature>
<dbReference type="InterPro" id="IPR011008">
    <property type="entry name" value="Dimeric_a/b-barrel"/>
</dbReference>
<dbReference type="SUPFAM" id="SSF54909">
    <property type="entry name" value="Dimeric alpha+beta barrel"/>
    <property type="match status" value="1"/>
</dbReference>
<evidence type="ECO:0000313" key="13">
    <source>
        <dbReference type="Proteomes" id="UP001163203"/>
    </source>
</evidence>
<reference evidence="12" key="1">
    <citation type="submission" date="2022-11" db="EMBL/GenBank/DDBJ databases">
        <authorList>
            <person name="Mo P."/>
        </authorList>
    </citation>
    <scope>NUCLEOTIDE SEQUENCE</scope>
    <source>
        <strain evidence="12">HUAS 11-8</strain>
    </source>
</reference>
<evidence type="ECO:0000259" key="11">
    <source>
        <dbReference type="Pfam" id="PF20628"/>
    </source>
</evidence>
<accession>A0ABY7BCZ0</accession>
<sequence length="409" mass="42580">MPLPPETESHQSTRLSRRRLFGYTAAGVGGALAGAGAVSAATALGGEPPADAVGRRTVAFHGAHQAGVTTPAQARAVFVGFGLRQGIDAAAVGRLMRLWTQDAAALTAGRAATADPAPALAERPAGLTVTFGFGPGLFTAIGRPEAVPAGFVPAPEFTIDRLDARWTGGDLLVQVCADDSLAVAHAVRVLVVGARPFASVRWQQSGFLPHAGVAPGATPRNLMGQVDGTANPAPENGLDEVVWSADGWLAGGTTMILRRIRMDLDTWDRVAPESQERAIGRRLSDGAPLSGGAERDTPDYAVRDHHGKLVIPADAHVRRASEQANGPGSGRILRRGYSYDDGVDATGQADCGLLFAAYQARFDSQFLPIQRRLAELDALNAWTTPIGSAVFAIPPGCQEGGWIGQGLLG</sequence>
<evidence type="ECO:0000256" key="3">
    <source>
        <dbReference type="ARBA" id="ARBA00022617"/>
    </source>
</evidence>
<keyword evidence="6" id="KW-0560">Oxidoreductase</keyword>
<keyword evidence="3" id="KW-0349">Heme</keyword>
<evidence type="ECO:0000256" key="6">
    <source>
        <dbReference type="ARBA" id="ARBA00023002"/>
    </source>
</evidence>
<dbReference type="PROSITE" id="PS51318">
    <property type="entry name" value="TAT"/>
    <property type="match status" value="1"/>
</dbReference>
<dbReference type="Proteomes" id="UP001163203">
    <property type="component" value="Chromosome"/>
</dbReference>
<keyword evidence="9" id="KW-0812">Transmembrane</keyword>
<evidence type="ECO:0000259" key="10">
    <source>
        <dbReference type="Pfam" id="PF04261"/>
    </source>
</evidence>
<dbReference type="PANTHER" id="PTHR30521">
    <property type="entry name" value="DEFERROCHELATASE/PEROXIDASE"/>
    <property type="match status" value="1"/>
</dbReference>
<dbReference type="InterPro" id="IPR048327">
    <property type="entry name" value="Dyp_perox_N"/>
</dbReference>
<protein>
    <submittedName>
        <fullName evidence="12">Dyp-type peroxidase</fullName>
    </submittedName>
</protein>
<dbReference type="InterPro" id="IPR006311">
    <property type="entry name" value="TAT_signal"/>
</dbReference>
<keyword evidence="5" id="KW-0732">Signal</keyword>
<evidence type="ECO:0000256" key="7">
    <source>
        <dbReference type="ARBA" id="ARBA00023004"/>
    </source>
</evidence>
<dbReference type="Pfam" id="PF04261">
    <property type="entry name" value="Dyp_perox_N"/>
    <property type="match status" value="1"/>
</dbReference>
<dbReference type="NCBIfam" id="TIGR01413">
    <property type="entry name" value="Dyp_perox_fam"/>
    <property type="match status" value="1"/>
</dbReference>
<keyword evidence="9" id="KW-1133">Transmembrane helix</keyword>
<evidence type="ECO:0000256" key="2">
    <source>
        <dbReference type="ARBA" id="ARBA00022559"/>
    </source>
</evidence>
<proteinExistence type="inferred from homology"/>
<evidence type="ECO:0000256" key="4">
    <source>
        <dbReference type="ARBA" id="ARBA00022723"/>
    </source>
</evidence>
<dbReference type="Pfam" id="PF20628">
    <property type="entry name" value="Dyp_perox_C"/>
    <property type="match status" value="1"/>
</dbReference>